<gene>
    <name evidence="4" type="ORF">DW703_11150</name>
    <name evidence="3" type="ORF">DW912_10840</name>
    <name evidence="2" type="ORF">DWV45_08885</name>
    <name evidence="1" type="ORF">DXB72_13165</name>
</gene>
<dbReference type="EMBL" id="QSKY01000016">
    <property type="protein sequence ID" value="RHF02552.1"/>
    <property type="molecule type" value="Genomic_DNA"/>
</dbReference>
<evidence type="ECO:0000313" key="2">
    <source>
        <dbReference type="EMBL" id="RGW87090.1"/>
    </source>
</evidence>
<proteinExistence type="predicted"/>
<dbReference type="EMBL" id="QSFZ01000011">
    <property type="protein sequence ID" value="RHA91120.1"/>
    <property type="molecule type" value="Genomic_DNA"/>
</dbReference>
<dbReference type="Proteomes" id="UP000283683">
    <property type="component" value="Unassembled WGS sequence"/>
</dbReference>
<evidence type="ECO:0000313" key="8">
    <source>
        <dbReference type="Proteomes" id="UP000286220"/>
    </source>
</evidence>
<reference evidence="5 6" key="1">
    <citation type="submission" date="2018-08" db="EMBL/GenBank/DDBJ databases">
        <title>A genome reference for cultivated species of the human gut microbiota.</title>
        <authorList>
            <person name="Zou Y."/>
            <person name="Xue W."/>
            <person name="Luo G."/>
        </authorList>
    </citation>
    <scope>NUCLEOTIDE SEQUENCE [LARGE SCALE GENOMIC DNA]</scope>
    <source>
        <strain evidence="2 7">AF06-19</strain>
        <strain evidence="4 6">AM26-2LB</strain>
        <strain evidence="3 8">AM42-17AT</strain>
        <strain evidence="1 5">OM05-6AA</strain>
    </source>
</reference>
<name>A0A3E5AK80_9FIRM</name>
<dbReference type="AlphaFoldDB" id="A0A3E5AK80"/>
<evidence type="ECO:0000313" key="4">
    <source>
        <dbReference type="EMBL" id="RHF02552.1"/>
    </source>
</evidence>
<protein>
    <submittedName>
        <fullName evidence="1">Uncharacterized protein</fullName>
    </submittedName>
</protein>
<dbReference type="Proteomes" id="UP000260970">
    <property type="component" value="Unassembled WGS sequence"/>
</dbReference>
<dbReference type="Proteomes" id="UP000286220">
    <property type="component" value="Unassembled WGS sequence"/>
</dbReference>
<sequence length="72" mass="8034">MARFSSPLRPCRSVSVFHGIISTVSKQLRYSHAGKLCVPVGQPGLTVIYSRKISSEVKMQIPRCQVLQAQYL</sequence>
<accession>A0A3E5AK80</accession>
<dbReference type="Proteomes" id="UP000283501">
    <property type="component" value="Unassembled WGS sequence"/>
</dbReference>
<organism evidence="1 5">
    <name type="scientific">Agathobacter rectalis</name>
    <dbReference type="NCBI Taxonomy" id="39491"/>
    <lineage>
        <taxon>Bacteria</taxon>
        <taxon>Bacillati</taxon>
        <taxon>Bacillota</taxon>
        <taxon>Clostridia</taxon>
        <taxon>Lachnospirales</taxon>
        <taxon>Lachnospiraceae</taxon>
        <taxon>Agathobacter</taxon>
    </lineage>
</organism>
<dbReference type="EMBL" id="QSAZ01000007">
    <property type="protein sequence ID" value="RGW87090.1"/>
    <property type="molecule type" value="Genomic_DNA"/>
</dbReference>
<evidence type="ECO:0000313" key="5">
    <source>
        <dbReference type="Proteomes" id="UP000260970"/>
    </source>
</evidence>
<evidence type="ECO:0000313" key="7">
    <source>
        <dbReference type="Proteomes" id="UP000283683"/>
    </source>
</evidence>
<comment type="caution">
    <text evidence="1">The sequence shown here is derived from an EMBL/GenBank/DDBJ whole genome shotgun (WGS) entry which is preliminary data.</text>
</comment>
<dbReference type="EMBL" id="QSUG01000016">
    <property type="protein sequence ID" value="RGN20654.1"/>
    <property type="molecule type" value="Genomic_DNA"/>
</dbReference>
<evidence type="ECO:0000313" key="6">
    <source>
        <dbReference type="Proteomes" id="UP000283501"/>
    </source>
</evidence>
<evidence type="ECO:0000313" key="3">
    <source>
        <dbReference type="EMBL" id="RHA91120.1"/>
    </source>
</evidence>
<evidence type="ECO:0000313" key="1">
    <source>
        <dbReference type="EMBL" id="RGN20654.1"/>
    </source>
</evidence>